<keyword evidence="9" id="KW-1185">Reference proteome</keyword>
<keyword evidence="2" id="KW-1003">Cell membrane</keyword>
<feature type="transmembrane region" description="Helical" evidence="6">
    <location>
        <begin position="51"/>
        <end position="68"/>
    </location>
</feature>
<feature type="transmembrane region" description="Helical" evidence="6">
    <location>
        <begin position="99"/>
        <end position="119"/>
    </location>
</feature>
<evidence type="ECO:0000313" key="8">
    <source>
        <dbReference type="EMBL" id="OOF73425.1"/>
    </source>
</evidence>
<evidence type="ECO:0000259" key="7">
    <source>
        <dbReference type="Pfam" id="PF00884"/>
    </source>
</evidence>
<dbReference type="InterPro" id="IPR050448">
    <property type="entry name" value="OpgB/LTA_synthase_biosynth"/>
</dbReference>
<sequence>MIAYIFLALFTIAAVIFIINSHYRWAYFFAISLFVFFFGGMLALSGQWQRALNFTSVLFVILMLFHRLKIHYYKQPLLISDFFLVVDWRNWETLMHYKGALGGVISLLALLCFAIFAWSDVASLGAIGHIFGAILFTVSFGLMWHYSKNPNALQVWLDSLPDDGRDVFLNLPMSCRGIFFKVPQVSGNGENFAAKMTALSANQSHSNTETKPDIVVALLESTLNPHRFAFTKQNIPPLPMFERQSDTVFMSPLRVHTFAGATWKSEFAFLAGVPSTDFGALASGVFYSVVPHMQSGLVKNLREQGYFCVALSPFTKGNYNAKSAYDHFGFDLMLQPQDLGYPAPFSKNLWTISSEEMMDYTCMILEKKHPALEKVTQPMFVYVLTMREHGPYDLEMENIYNLEMPNIGAKSISSLNDYTQRIVALNEAIEKMDEYLHQRNKPFVFGYFGDHQVAFDNAIPAKKGDFPFPDYITQFVVRSNVTTPFKQEQDFLDLAFAGGLLLDVAGLAAQDDFMKANKAMRRLSEGKLEDSPNNQFVNDYRHYLYQTLKIAQ</sequence>
<dbReference type="InterPro" id="IPR000917">
    <property type="entry name" value="Sulfatase_N"/>
</dbReference>
<proteinExistence type="predicted"/>
<feature type="transmembrane region" description="Helical" evidence="6">
    <location>
        <begin position="24"/>
        <end position="44"/>
    </location>
</feature>
<dbReference type="AlphaFoldDB" id="A0AAJ3MZU6"/>
<evidence type="ECO:0000256" key="1">
    <source>
        <dbReference type="ARBA" id="ARBA00004651"/>
    </source>
</evidence>
<comment type="subcellular location">
    <subcellularLocation>
        <location evidence="1">Cell membrane</location>
        <topology evidence="1">Multi-pass membrane protein</topology>
    </subcellularLocation>
</comment>
<dbReference type="GO" id="GO:0005886">
    <property type="term" value="C:plasma membrane"/>
    <property type="evidence" value="ECO:0007669"/>
    <property type="project" value="UniProtKB-SubCell"/>
</dbReference>
<keyword evidence="3 6" id="KW-0812">Transmembrane</keyword>
<comment type="caution">
    <text evidence="8">The sequence shown here is derived from an EMBL/GenBank/DDBJ whole genome shotgun (WGS) entry which is preliminary data.</text>
</comment>
<evidence type="ECO:0000256" key="4">
    <source>
        <dbReference type="ARBA" id="ARBA00022989"/>
    </source>
</evidence>
<keyword evidence="4 6" id="KW-1133">Transmembrane helix</keyword>
<dbReference type="PANTHER" id="PTHR47371:SF3">
    <property type="entry name" value="PHOSPHOGLYCEROL TRANSFERASE I"/>
    <property type="match status" value="1"/>
</dbReference>
<evidence type="ECO:0000313" key="9">
    <source>
        <dbReference type="Proteomes" id="UP000188998"/>
    </source>
</evidence>
<dbReference type="Gene3D" id="3.40.720.10">
    <property type="entry name" value="Alkaline Phosphatase, subunit A"/>
    <property type="match status" value="1"/>
</dbReference>
<gene>
    <name evidence="8" type="ORF">BKG90_00980</name>
</gene>
<accession>A0AAJ3MZU6</accession>
<protein>
    <recommendedName>
        <fullName evidence="7">Sulfatase N-terminal domain-containing protein</fullName>
    </recommendedName>
</protein>
<evidence type="ECO:0000256" key="2">
    <source>
        <dbReference type="ARBA" id="ARBA00022475"/>
    </source>
</evidence>
<feature type="transmembrane region" description="Helical" evidence="6">
    <location>
        <begin position="126"/>
        <end position="146"/>
    </location>
</feature>
<feature type="domain" description="Sulfatase N-terminal" evidence="7">
    <location>
        <begin position="254"/>
        <end position="484"/>
    </location>
</feature>
<evidence type="ECO:0000256" key="5">
    <source>
        <dbReference type="ARBA" id="ARBA00023136"/>
    </source>
</evidence>
<dbReference type="RefSeq" id="WP_059367597.1">
    <property type="nucleotide sequence ID" value="NZ_BBXJ01000001.1"/>
</dbReference>
<keyword evidence="5 6" id="KW-0472">Membrane</keyword>
<dbReference type="InterPro" id="IPR017850">
    <property type="entry name" value="Alkaline_phosphatase_core_sf"/>
</dbReference>
<organism evidence="8 9">
    <name type="scientific">Rodentibacter caecimuris</name>
    <dbReference type="NCBI Taxonomy" id="1796644"/>
    <lineage>
        <taxon>Bacteria</taxon>
        <taxon>Pseudomonadati</taxon>
        <taxon>Pseudomonadota</taxon>
        <taxon>Gammaproteobacteria</taxon>
        <taxon>Pasteurellales</taxon>
        <taxon>Pasteurellaceae</taxon>
        <taxon>Rodentibacter</taxon>
    </lineage>
</organism>
<dbReference type="Pfam" id="PF00884">
    <property type="entry name" value="Sulfatase"/>
    <property type="match status" value="1"/>
</dbReference>
<dbReference type="PANTHER" id="PTHR47371">
    <property type="entry name" value="LIPOTEICHOIC ACID SYNTHASE"/>
    <property type="match status" value="1"/>
</dbReference>
<dbReference type="EMBL" id="MLAB01000003">
    <property type="protein sequence ID" value="OOF73425.1"/>
    <property type="molecule type" value="Genomic_DNA"/>
</dbReference>
<dbReference type="Proteomes" id="UP000188998">
    <property type="component" value="Unassembled WGS sequence"/>
</dbReference>
<reference evidence="8 9" key="1">
    <citation type="submission" date="2016-10" db="EMBL/GenBank/DDBJ databases">
        <title>Rodentibacter gen. nov. and new species.</title>
        <authorList>
            <person name="Christensen H."/>
        </authorList>
    </citation>
    <scope>NUCLEOTIDE SEQUENCE [LARGE SCALE GENOMIC DNA]</scope>
    <source>
        <strain evidence="8 9">199137021</strain>
    </source>
</reference>
<name>A0AAJ3MZU6_9PAST</name>
<dbReference type="SUPFAM" id="SSF53649">
    <property type="entry name" value="Alkaline phosphatase-like"/>
    <property type="match status" value="1"/>
</dbReference>
<evidence type="ECO:0000256" key="3">
    <source>
        <dbReference type="ARBA" id="ARBA00022692"/>
    </source>
</evidence>
<dbReference type="CDD" id="cd16015">
    <property type="entry name" value="LTA_synthase"/>
    <property type="match status" value="1"/>
</dbReference>
<evidence type="ECO:0000256" key="6">
    <source>
        <dbReference type="SAM" id="Phobius"/>
    </source>
</evidence>